<feature type="transmembrane region" description="Helical" evidence="10">
    <location>
        <begin position="607"/>
        <end position="626"/>
    </location>
</feature>
<keyword evidence="6 10" id="KW-0256">Endoplasmic reticulum</keyword>
<keyword evidence="9 10" id="KW-0472">Membrane</keyword>
<evidence type="ECO:0000256" key="4">
    <source>
        <dbReference type="ARBA" id="ARBA00022692"/>
    </source>
</evidence>
<dbReference type="InterPro" id="IPR012908">
    <property type="entry name" value="PGAP1-ab_dom-like"/>
</dbReference>
<keyword evidence="3 10" id="KW-0813">Transport</keyword>
<dbReference type="AlphaFoldDB" id="A0ABD2AAQ5"/>
<feature type="transmembrane region" description="Helical" evidence="10">
    <location>
        <begin position="873"/>
        <end position="895"/>
    </location>
</feature>
<dbReference type="GO" id="GO:0016787">
    <property type="term" value="F:hydrolase activity"/>
    <property type="evidence" value="ECO:0007669"/>
    <property type="project" value="UniProtKB-KW"/>
</dbReference>
<comment type="function">
    <text evidence="10">Involved in inositol deacylation of GPI-anchored proteins which plays important roles in the quality control and ER-associated degradation of GPI-anchored proteins.</text>
</comment>
<evidence type="ECO:0000256" key="8">
    <source>
        <dbReference type="ARBA" id="ARBA00022989"/>
    </source>
</evidence>
<evidence type="ECO:0000313" key="12">
    <source>
        <dbReference type="EMBL" id="KAL2717501.1"/>
    </source>
</evidence>
<dbReference type="Pfam" id="PF07819">
    <property type="entry name" value="PGAP1"/>
    <property type="match status" value="1"/>
</dbReference>
<evidence type="ECO:0000259" key="11">
    <source>
        <dbReference type="Pfam" id="PF07819"/>
    </source>
</evidence>
<feature type="transmembrane region" description="Helical" evidence="10">
    <location>
        <begin position="7"/>
        <end position="26"/>
    </location>
</feature>
<dbReference type="GO" id="GO:0015031">
    <property type="term" value="P:protein transport"/>
    <property type="evidence" value="ECO:0007669"/>
    <property type="project" value="UniProtKB-KW"/>
</dbReference>
<reference evidence="12 13" key="1">
    <citation type="journal article" date="2024" name="Ann. Entomol. Soc. Am.">
        <title>Genomic analyses of the southern and eastern yellowjacket wasps (Hymenoptera: Vespidae) reveal evolutionary signatures of social life.</title>
        <authorList>
            <person name="Catto M.A."/>
            <person name="Caine P.B."/>
            <person name="Orr S.E."/>
            <person name="Hunt B.G."/>
            <person name="Goodisman M.A.D."/>
        </authorList>
    </citation>
    <scope>NUCLEOTIDE SEQUENCE [LARGE SCALE GENOMIC DNA]</scope>
    <source>
        <strain evidence="12">233</strain>
        <tissue evidence="12">Head and thorax</tissue>
    </source>
</reference>
<dbReference type="InterPro" id="IPR029058">
    <property type="entry name" value="AB_hydrolase_fold"/>
</dbReference>
<evidence type="ECO:0000256" key="2">
    <source>
        <dbReference type="ARBA" id="ARBA00006931"/>
    </source>
</evidence>
<dbReference type="EC" id="3.1.-.-" evidence="10"/>
<evidence type="ECO:0000256" key="1">
    <source>
        <dbReference type="ARBA" id="ARBA00004477"/>
    </source>
</evidence>
<gene>
    <name evidence="12" type="ORF">V1478_013201</name>
</gene>
<evidence type="ECO:0000256" key="6">
    <source>
        <dbReference type="ARBA" id="ARBA00022824"/>
    </source>
</evidence>
<dbReference type="GO" id="GO:0005789">
    <property type="term" value="C:endoplasmic reticulum membrane"/>
    <property type="evidence" value="ECO:0007669"/>
    <property type="project" value="UniProtKB-SubCell"/>
</dbReference>
<evidence type="ECO:0000313" key="13">
    <source>
        <dbReference type="Proteomes" id="UP001607302"/>
    </source>
</evidence>
<protein>
    <recommendedName>
        <fullName evidence="10">GPI inositol-deacylase</fullName>
        <ecNumber evidence="10">3.1.-.-</ecNumber>
    </recommendedName>
</protein>
<dbReference type="Gene3D" id="3.40.50.1820">
    <property type="entry name" value="alpha/beta hydrolase"/>
    <property type="match status" value="1"/>
</dbReference>
<evidence type="ECO:0000256" key="5">
    <source>
        <dbReference type="ARBA" id="ARBA00022801"/>
    </source>
</evidence>
<feature type="transmembrane region" description="Helical" evidence="10">
    <location>
        <begin position="709"/>
        <end position="736"/>
    </location>
</feature>
<comment type="caution">
    <text evidence="12">The sequence shown here is derived from an EMBL/GenBank/DDBJ whole genome shotgun (WGS) entry which is preliminary data.</text>
</comment>
<comment type="similarity">
    <text evidence="2 10">Belongs to the GPI inositol-deacylase family.</text>
</comment>
<comment type="subcellular location">
    <subcellularLocation>
        <location evidence="1">Endoplasmic reticulum membrane</location>
        <topology evidence="1">Multi-pass membrane protein</topology>
    </subcellularLocation>
</comment>
<dbReference type="PANTHER" id="PTHR15495:SF7">
    <property type="entry name" value="GPI INOSITOL-DEACYLASE"/>
    <property type="match status" value="1"/>
</dbReference>
<proteinExistence type="inferred from homology"/>
<dbReference type="SUPFAM" id="SSF53474">
    <property type="entry name" value="alpha/beta-Hydrolases"/>
    <property type="match status" value="1"/>
</dbReference>
<feature type="transmembrane region" description="Helical" evidence="10">
    <location>
        <begin position="684"/>
        <end position="703"/>
    </location>
</feature>
<dbReference type="InterPro" id="IPR039529">
    <property type="entry name" value="PGAP1/BST1"/>
</dbReference>
<name>A0ABD2AAQ5_VESSQ</name>
<keyword evidence="13" id="KW-1185">Reference proteome</keyword>
<evidence type="ECO:0000256" key="3">
    <source>
        <dbReference type="ARBA" id="ARBA00022448"/>
    </source>
</evidence>
<feature type="transmembrane region" description="Helical" evidence="10">
    <location>
        <begin position="633"/>
        <end position="650"/>
    </location>
</feature>
<evidence type="ECO:0000256" key="9">
    <source>
        <dbReference type="ARBA" id="ARBA00023136"/>
    </source>
</evidence>
<dbReference type="EMBL" id="JAUDFV010000153">
    <property type="protein sequence ID" value="KAL2717501.1"/>
    <property type="molecule type" value="Genomic_DNA"/>
</dbReference>
<keyword evidence="4 10" id="KW-0812">Transmembrane</keyword>
<keyword evidence="5 10" id="KW-0378">Hydrolase</keyword>
<keyword evidence="7 10" id="KW-0653">Protein transport</keyword>
<feature type="transmembrane region" description="Helical" evidence="10">
    <location>
        <begin position="656"/>
        <end position="677"/>
    </location>
</feature>
<evidence type="ECO:0000256" key="10">
    <source>
        <dbReference type="RuleBase" id="RU365011"/>
    </source>
</evidence>
<dbReference type="PANTHER" id="PTHR15495">
    <property type="entry name" value="NEGATIVE REGULATOR OF VESICLE FORMATION-RELATED"/>
    <property type="match status" value="1"/>
</dbReference>
<evidence type="ECO:0000256" key="7">
    <source>
        <dbReference type="ARBA" id="ARBA00022927"/>
    </source>
</evidence>
<keyword evidence="8 10" id="KW-1133">Transmembrane helix</keyword>
<feature type="domain" description="GPI inositol-deacylase PGAP1-like alpha/beta" evidence="11">
    <location>
        <begin position="86"/>
        <end position="295"/>
    </location>
</feature>
<sequence length="901" mass="102658">MIFLKSVLFYCSVVTLFLFLLSLYILGGVRYITDFEENTCEMTYMFEYPQYVRIALDDNIENKYPRFGLYAYGEGFVTEKLRSMYFTGIPVLFIPGNAGSHEQVRSIASVSLRKSQKNRTPFHFDFFTVSLGKDYSALYGGVLMEETIYVSHCINKILSLYKGNMDNVILIGHSMGGIIAKGAILLVPNANASSVSIIINLATPSMPSLVFDNTFATYYYNLEKKANRIKDAGITVVSIAGGPRDIVVPANQAIDPTADINILTTSIPDVWKSTDHLCILWCKQLVLSIVRFLFDSVDYTQKPARIYNESARKLEALSYHFLHRSSGKRLYHFKEKFNFDKNGEWIENIQRQYTWESKVNSSRKGSTYLMIRLTDPRDHLTIETINLETKDWLFACSASNLQGYSRVCDWGWNLTNRTRMAPDYLHRLRRVVDLDTQEIKYPYVTHIVIRMTSEDLENNVIVTIDGYSREKRILPIKSRNWAITNLFNSDLSGLINFAPGQTRYYVTLDKINVIDVELTNIECKNIKGPVHTSIELLESWNSGTSQTIFLSEIDNGPKTMKVQTHYSYDTNVSAILRMTLEPKCAYKFNIKEGGIINQISCLVRDRWSILYIIIISLLLIIISLRIDSDKNMIPPLIVTMALCINFGLVFESCVALTIICLFAIGTCCSVIFLGSLAHGIAIRFLARAITFSVTWADWLLGGLNQLPFFTTILVISLVPATCGALSMIISVFLHFLKLTRMYEDYLEELFMSCLQHFTFGRVFRSRARTEITNSNENTQQKIVDYMILFILWSFIAISAIPSVLVWAKNFSYSTRLLTEDSILLVSWEVLAVCSTLELVQISSKSSESWVLSNILRFLSWIMLSTAATHRPSFYQWFMPPSVALVIAVLSLHCIITNRLNS</sequence>
<feature type="transmembrane region" description="Helical" evidence="10">
    <location>
        <begin position="785"/>
        <end position="807"/>
    </location>
</feature>
<organism evidence="12 13">
    <name type="scientific">Vespula squamosa</name>
    <name type="common">Southern yellow jacket</name>
    <name type="synonym">Wasp</name>
    <dbReference type="NCBI Taxonomy" id="30214"/>
    <lineage>
        <taxon>Eukaryota</taxon>
        <taxon>Metazoa</taxon>
        <taxon>Ecdysozoa</taxon>
        <taxon>Arthropoda</taxon>
        <taxon>Hexapoda</taxon>
        <taxon>Insecta</taxon>
        <taxon>Pterygota</taxon>
        <taxon>Neoptera</taxon>
        <taxon>Endopterygota</taxon>
        <taxon>Hymenoptera</taxon>
        <taxon>Apocrita</taxon>
        <taxon>Aculeata</taxon>
        <taxon>Vespoidea</taxon>
        <taxon>Vespidae</taxon>
        <taxon>Vespinae</taxon>
        <taxon>Vespula</taxon>
    </lineage>
</organism>
<dbReference type="Proteomes" id="UP001607302">
    <property type="component" value="Unassembled WGS sequence"/>
</dbReference>
<accession>A0ABD2AAQ5</accession>